<keyword evidence="1" id="KW-0460">Magnesium</keyword>
<dbReference type="PANTHER" id="PTHR43777">
    <property type="entry name" value="MOLYBDENUM COFACTOR CYTIDYLYLTRANSFERASE"/>
    <property type="match status" value="1"/>
</dbReference>
<dbReference type="EMBL" id="JACOFW010000005">
    <property type="protein sequence ID" value="MBC3807022.1"/>
    <property type="molecule type" value="Genomic_DNA"/>
</dbReference>
<evidence type="ECO:0000313" key="4">
    <source>
        <dbReference type="Proteomes" id="UP000648257"/>
    </source>
</evidence>
<reference evidence="3 4" key="1">
    <citation type="submission" date="2020-08" db="EMBL/GenBank/DDBJ databases">
        <title>Novel species isolated from subtropical streams in China.</title>
        <authorList>
            <person name="Lu H."/>
        </authorList>
    </citation>
    <scope>NUCLEOTIDE SEQUENCE [LARGE SCALE GENOMIC DNA]</scope>
    <source>
        <strain evidence="3 4">KACC 16656</strain>
    </source>
</reference>
<evidence type="ECO:0000259" key="2">
    <source>
        <dbReference type="Pfam" id="PF12804"/>
    </source>
</evidence>
<proteinExistence type="predicted"/>
<comment type="caution">
    <text evidence="3">The sequence shown here is derived from an EMBL/GenBank/DDBJ whole genome shotgun (WGS) entry which is preliminary data.</text>
</comment>
<dbReference type="InterPro" id="IPR025877">
    <property type="entry name" value="MobA-like_NTP_Trfase"/>
</dbReference>
<keyword evidence="4" id="KW-1185">Reference proteome</keyword>
<gene>
    <name evidence="3" type="ORF">H8K52_06645</name>
</gene>
<accession>A0ABR6X278</accession>
<evidence type="ECO:0000256" key="1">
    <source>
        <dbReference type="ARBA" id="ARBA00022842"/>
    </source>
</evidence>
<evidence type="ECO:0000313" key="3">
    <source>
        <dbReference type="EMBL" id="MBC3807022.1"/>
    </source>
</evidence>
<protein>
    <submittedName>
        <fullName evidence="3">Nucleotidyltransferase family protein</fullName>
    </submittedName>
</protein>
<feature type="domain" description="MobA-like NTP transferase" evidence="2">
    <location>
        <begin position="9"/>
        <end position="170"/>
    </location>
</feature>
<dbReference type="PANTHER" id="PTHR43777:SF1">
    <property type="entry name" value="MOLYBDENUM COFACTOR CYTIDYLYLTRANSFERASE"/>
    <property type="match status" value="1"/>
</dbReference>
<dbReference type="Gene3D" id="3.90.550.10">
    <property type="entry name" value="Spore Coat Polysaccharide Biosynthesis Protein SpsA, Chain A"/>
    <property type="match status" value="1"/>
</dbReference>
<dbReference type="SUPFAM" id="SSF53448">
    <property type="entry name" value="Nucleotide-diphospho-sugar transferases"/>
    <property type="match status" value="1"/>
</dbReference>
<name>A0ABR6X278_9BURK</name>
<sequence>MNNAFLCCGILLAAGRGRRFDPTGQQHKLLQTLSSGTSVITTSAQHLQQALPLSIAVIAQTPDAIRLALDALQVPTYPCLDADLGMAHSLRTGLQHLPDGVDGFIIALADMPFVSVQSIEAIRDCLSAGAEIVVPVYAGQRGNPVGFSKKYVDQLLRLEGDRGARQLLQSAPVTEIVLHDAGILQDIDRPEDML</sequence>
<dbReference type="Proteomes" id="UP000648257">
    <property type="component" value="Unassembled WGS sequence"/>
</dbReference>
<dbReference type="CDD" id="cd04182">
    <property type="entry name" value="GT_2_like_f"/>
    <property type="match status" value="1"/>
</dbReference>
<dbReference type="Pfam" id="PF12804">
    <property type="entry name" value="NTP_transf_3"/>
    <property type="match status" value="1"/>
</dbReference>
<dbReference type="InterPro" id="IPR029044">
    <property type="entry name" value="Nucleotide-diphossugar_trans"/>
</dbReference>
<dbReference type="RefSeq" id="WP_186922104.1">
    <property type="nucleotide sequence ID" value="NZ_JACOFW010000005.1"/>
</dbReference>
<organism evidence="3 4">
    <name type="scientific">Undibacterium seohonense</name>
    <dbReference type="NCBI Taxonomy" id="1344950"/>
    <lineage>
        <taxon>Bacteria</taxon>
        <taxon>Pseudomonadati</taxon>
        <taxon>Pseudomonadota</taxon>
        <taxon>Betaproteobacteria</taxon>
        <taxon>Burkholderiales</taxon>
        <taxon>Oxalobacteraceae</taxon>
        <taxon>Undibacterium</taxon>
    </lineage>
</organism>